<gene>
    <name evidence="2" type="primary">GBF1</name>
    <name evidence="2" type="ORF">BN1211_5832</name>
</gene>
<protein>
    <submittedName>
        <fullName evidence="2">GBF1 protein</fullName>
    </submittedName>
</protein>
<evidence type="ECO:0000313" key="3">
    <source>
        <dbReference type="Proteomes" id="UP000038830"/>
    </source>
</evidence>
<organism evidence="2 3">
    <name type="scientific">Cyberlindnera jadinii (strain ATCC 18201 / CBS 1600 / BCRC 20928 / JCM 3617 / NBRC 0987 / NRRL Y-1542)</name>
    <name type="common">Torula yeast</name>
    <name type="synonym">Candida utilis</name>
    <dbReference type="NCBI Taxonomy" id="983966"/>
    <lineage>
        <taxon>Eukaryota</taxon>
        <taxon>Fungi</taxon>
        <taxon>Dikarya</taxon>
        <taxon>Ascomycota</taxon>
        <taxon>Saccharomycotina</taxon>
        <taxon>Saccharomycetes</taxon>
        <taxon>Phaffomycetales</taxon>
        <taxon>Phaffomycetaceae</taxon>
        <taxon>Cyberlindnera</taxon>
    </lineage>
</organism>
<feature type="compositionally biased region" description="Polar residues" evidence="1">
    <location>
        <begin position="267"/>
        <end position="308"/>
    </location>
</feature>
<feature type="region of interest" description="Disordered" evidence="1">
    <location>
        <begin position="1"/>
        <end position="58"/>
    </location>
</feature>
<evidence type="ECO:0000313" key="2">
    <source>
        <dbReference type="EMBL" id="CEP24891.1"/>
    </source>
</evidence>
<sequence length="335" mass="37185">MDEEQTAAISSVLEQHEENVKVKAEDKKAAENGSKGRDEEGSHKSGPTAVASRANATSKATINSHKVFSVDPSLKVGIGIVNDIVGPRAGDKSQAQHTQQPPQHQQATTVNESGVGVAQCTRCKKDYAIYNGKVFKLCPHCRELQRLRSRRWQEKTKATSGSCRRCGTAIPQDQSKYVLCPPCRLNLRNTKAQRLEKGKCVHCSGENDSQTFKVCFRCRAKDRERRRQLELNNQCNRCSSKLSNEDMGRKVCLNCRNRNRNKKSSSAEKTTIMTSSQPGFDITNTNTSSLTHANTTSGTADNKTTSLHPQDHDIPTKQQVELVQQLEANMFAQQP</sequence>
<dbReference type="Proteomes" id="UP000038830">
    <property type="component" value="Unassembled WGS sequence"/>
</dbReference>
<dbReference type="EMBL" id="CDQK01000007">
    <property type="protein sequence ID" value="CEP24891.1"/>
    <property type="molecule type" value="Genomic_DNA"/>
</dbReference>
<evidence type="ECO:0000256" key="1">
    <source>
        <dbReference type="SAM" id="MobiDB-lite"/>
    </source>
</evidence>
<dbReference type="AlphaFoldDB" id="A0A0H5C955"/>
<name>A0A0H5C955_CYBJN</name>
<feature type="region of interest" description="Disordered" evidence="1">
    <location>
        <begin position="87"/>
        <end position="111"/>
    </location>
</feature>
<proteinExistence type="predicted"/>
<feature type="compositionally biased region" description="Basic and acidic residues" evidence="1">
    <location>
        <begin position="14"/>
        <end position="43"/>
    </location>
</feature>
<feature type="compositionally biased region" description="Low complexity" evidence="1">
    <location>
        <begin position="95"/>
        <end position="108"/>
    </location>
</feature>
<accession>A0A0H5C955</accession>
<feature type="region of interest" description="Disordered" evidence="1">
    <location>
        <begin position="263"/>
        <end position="316"/>
    </location>
</feature>
<reference evidence="3" key="1">
    <citation type="journal article" date="2015" name="J. Biotechnol.">
        <title>The structure of the Cyberlindnera jadinii genome and its relation to Candida utilis analyzed by the occurrence of single nucleotide polymorphisms.</title>
        <authorList>
            <person name="Rupp O."/>
            <person name="Brinkrolf K."/>
            <person name="Buerth C."/>
            <person name="Kunigo M."/>
            <person name="Schneider J."/>
            <person name="Jaenicke S."/>
            <person name="Goesmann A."/>
            <person name="Puehler A."/>
            <person name="Jaeger K.-E."/>
            <person name="Ernst J.F."/>
        </authorList>
    </citation>
    <scope>NUCLEOTIDE SEQUENCE [LARGE SCALE GENOMIC DNA]</scope>
    <source>
        <strain evidence="3">ATCC 18201 / CBS 1600 / BCRC 20928 / JCM 3617 / NBRC 0987 / NRRL Y-1542</strain>
    </source>
</reference>